<reference evidence="4 5" key="1">
    <citation type="submission" date="2018-08" db="EMBL/GenBank/DDBJ databases">
        <title>Chryseobacterium nematophagum: a novel matrix digesting pathogen of nematodes.</title>
        <authorList>
            <person name="Page A."/>
            <person name="Roberts M."/>
            <person name="Felix M.-A."/>
            <person name="Weir W."/>
        </authorList>
    </citation>
    <scope>NUCLEOTIDE SEQUENCE [LARGE SCALE GENOMIC DNA]</scope>
    <source>
        <strain evidence="4 5">JUb275</strain>
    </source>
</reference>
<accession>A0A3M7LGK5</accession>
<dbReference type="EMBL" id="QWIV01000003">
    <property type="protein sequence ID" value="RMZ61257.1"/>
    <property type="molecule type" value="Genomic_DNA"/>
</dbReference>
<keyword evidence="1" id="KW-0812">Transmembrane</keyword>
<name>A0A3M7LGK5_9FLAO</name>
<evidence type="ECO:0000313" key="4">
    <source>
        <dbReference type="EMBL" id="RMZ61319.1"/>
    </source>
</evidence>
<dbReference type="AlphaFoldDB" id="A0A3M7LGK5"/>
<keyword evidence="5" id="KW-1185">Reference proteome</keyword>
<dbReference type="EMBL" id="QWIV01000003">
    <property type="protein sequence ID" value="RMZ61319.1"/>
    <property type="molecule type" value="Genomic_DNA"/>
</dbReference>
<evidence type="ECO:0000313" key="5">
    <source>
        <dbReference type="Proteomes" id="UP000267524"/>
    </source>
</evidence>
<evidence type="ECO:0000313" key="2">
    <source>
        <dbReference type="EMBL" id="RMZ61248.1"/>
    </source>
</evidence>
<protein>
    <submittedName>
        <fullName evidence="4">Uncharacterized protein</fullName>
    </submittedName>
</protein>
<evidence type="ECO:0000313" key="3">
    <source>
        <dbReference type="EMBL" id="RMZ61257.1"/>
    </source>
</evidence>
<dbReference type="Proteomes" id="UP000267524">
    <property type="component" value="Unassembled WGS sequence"/>
</dbReference>
<keyword evidence="1" id="KW-0472">Membrane</keyword>
<sequence length="90" mass="11025">MQISEILQFTFIFSLVLIPLLMSKLKKRQTFERKLMDLQHLYKDFFAEFPALNIRDKIKLQDQLLTLRKDNNFKNHKEAYRKLTNLIFKY</sequence>
<feature type="transmembrane region" description="Helical" evidence="1">
    <location>
        <begin position="6"/>
        <end position="25"/>
    </location>
</feature>
<comment type="caution">
    <text evidence="4">The sequence shown here is derived from an EMBL/GenBank/DDBJ whole genome shotgun (WGS) entry which is preliminary data.</text>
</comment>
<evidence type="ECO:0000256" key="1">
    <source>
        <dbReference type="SAM" id="Phobius"/>
    </source>
</evidence>
<dbReference type="EMBL" id="QWIV01000004">
    <property type="protein sequence ID" value="RMZ61248.1"/>
    <property type="molecule type" value="Genomic_DNA"/>
</dbReference>
<proteinExistence type="predicted"/>
<gene>
    <name evidence="3" type="ORF">D1632_00140</name>
    <name evidence="4" type="ORF">D1632_00465</name>
    <name evidence="2" type="ORF">D1632_00525</name>
</gene>
<keyword evidence="1" id="KW-1133">Transmembrane helix</keyword>
<organism evidence="4 5">
    <name type="scientific">Chryseobacterium nematophagum</name>
    <dbReference type="NCBI Taxonomy" id="2305228"/>
    <lineage>
        <taxon>Bacteria</taxon>
        <taxon>Pseudomonadati</taxon>
        <taxon>Bacteroidota</taxon>
        <taxon>Flavobacteriia</taxon>
        <taxon>Flavobacteriales</taxon>
        <taxon>Weeksellaceae</taxon>
        <taxon>Chryseobacterium group</taxon>
        <taxon>Chryseobacterium</taxon>
    </lineage>
</organism>